<dbReference type="GO" id="GO:0003677">
    <property type="term" value="F:DNA binding"/>
    <property type="evidence" value="ECO:0007669"/>
    <property type="project" value="InterPro"/>
</dbReference>
<dbReference type="OrthoDB" id="6588at10239"/>
<dbReference type="Proteomes" id="UP000202740">
    <property type="component" value="Segment"/>
</dbReference>
<dbReference type="InterPro" id="IPR029060">
    <property type="entry name" value="PIN-like_dom_sf"/>
</dbReference>
<dbReference type="Gene3D" id="3.40.50.1010">
    <property type="entry name" value="5'-nuclease"/>
    <property type="match status" value="1"/>
</dbReference>
<dbReference type="EMBL" id="HQ316584">
    <property type="protein sequence ID" value="AGG54548.1"/>
    <property type="molecule type" value="Genomic_DNA"/>
</dbReference>
<sequence length="245" mass="27998">MKPNKLKLLIDADFFFYRAAAASEYEMEYTQDLTVIVGDFKAAKKIVENEIEQLQERFDTRCLILTFTDQTNFRKCVDETYKGNRTKRKPAGYLKLKNWGLENYVSLIKPALEADDVCGILATNGSLDNFVLISPDKDMEQIPCRLYNLKEEWTQTPEAARRKLFEQTLTGDQTDGYGGVKGIGPKKAAKILDAVEDENYWPVVIKAFTDAGQTEEDALRTLRLAKILQADDWDKETQMPILYTP</sequence>
<protein>
    <submittedName>
        <fullName evidence="4">Exonuclease</fullName>
    </submittedName>
</protein>
<dbReference type="Gene3D" id="1.10.150.20">
    <property type="entry name" value="5' to 3' exonuclease, C-terminal subdomain"/>
    <property type="match status" value="1"/>
</dbReference>
<dbReference type="GO" id="GO:0033567">
    <property type="term" value="P:DNA replication, Okazaki fragment processing"/>
    <property type="evidence" value="ECO:0007669"/>
    <property type="project" value="InterPro"/>
</dbReference>
<dbReference type="KEGG" id="vg:15013357"/>
<name>M1U3D2_9CAUD</name>
<dbReference type="RefSeq" id="YP_007676892.1">
    <property type="nucleotide sequence ID" value="NC_020872.1"/>
</dbReference>
<dbReference type="InterPro" id="IPR002421">
    <property type="entry name" value="5-3_exonuclease"/>
</dbReference>
<dbReference type="InterPro" id="IPR036279">
    <property type="entry name" value="5-3_exonuclease_C_sf"/>
</dbReference>
<feature type="domain" description="5'-3' exonuclease" evidence="3">
    <location>
        <begin position="1"/>
        <end position="238"/>
    </location>
</feature>
<evidence type="ECO:0000256" key="1">
    <source>
        <dbReference type="ARBA" id="ARBA00022722"/>
    </source>
</evidence>
<organism evidence="4 5">
    <name type="scientific">Cyanophage SS120-1</name>
    <dbReference type="NCBI Taxonomy" id="616674"/>
    <lineage>
        <taxon>Viruses</taxon>
        <taxon>Duplodnaviria</taxon>
        <taxon>Heunggongvirae</taxon>
        <taxon>Uroviricota</taxon>
        <taxon>Caudoviricetes</taxon>
        <taxon>Autographivirales</taxon>
        <taxon>Banchanvirus</taxon>
        <taxon>Banchanvirus SS1201</taxon>
    </lineage>
</organism>
<keyword evidence="5" id="KW-1185">Reference proteome</keyword>
<dbReference type="SMART" id="SM00475">
    <property type="entry name" value="53EXOc"/>
    <property type="match status" value="1"/>
</dbReference>
<dbReference type="InterPro" id="IPR008918">
    <property type="entry name" value="HhH2"/>
</dbReference>
<keyword evidence="4" id="KW-0269">Exonuclease</keyword>
<proteinExistence type="predicted"/>
<accession>M1U3D2</accession>
<dbReference type="Pfam" id="PF02739">
    <property type="entry name" value="5_3_exonuc_N"/>
    <property type="match status" value="1"/>
</dbReference>
<evidence type="ECO:0000313" key="4">
    <source>
        <dbReference type="EMBL" id="AGG54548.1"/>
    </source>
</evidence>
<evidence type="ECO:0000259" key="3">
    <source>
        <dbReference type="SMART" id="SM00475"/>
    </source>
</evidence>
<dbReference type="PANTHER" id="PTHR42646:SF2">
    <property type="entry name" value="5'-3' EXONUCLEASE FAMILY PROTEIN"/>
    <property type="match status" value="1"/>
</dbReference>
<keyword evidence="1" id="KW-0540">Nuclease</keyword>
<dbReference type="InterPro" id="IPR020046">
    <property type="entry name" value="5-3_exonucl_a-hlix_arch_N"/>
</dbReference>
<dbReference type="InterPro" id="IPR038969">
    <property type="entry name" value="FEN"/>
</dbReference>
<dbReference type="GeneID" id="15013357"/>
<dbReference type="PANTHER" id="PTHR42646">
    <property type="entry name" value="FLAP ENDONUCLEASE XNI"/>
    <property type="match status" value="1"/>
</dbReference>
<keyword evidence="2" id="KW-0378">Hydrolase</keyword>
<evidence type="ECO:0000313" key="5">
    <source>
        <dbReference type="Proteomes" id="UP000202740"/>
    </source>
</evidence>
<dbReference type="GO" id="GO:0008409">
    <property type="term" value="F:5'-3' exonuclease activity"/>
    <property type="evidence" value="ECO:0007669"/>
    <property type="project" value="InterPro"/>
</dbReference>
<dbReference type="SMART" id="SM00279">
    <property type="entry name" value="HhH2"/>
    <property type="match status" value="1"/>
</dbReference>
<gene>
    <name evidence="4" type="ORF">CYYG_00047</name>
</gene>
<dbReference type="SUPFAM" id="SSF47807">
    <property type="entry name" value="5' to 3' exonuclease, C-terminal subdomain"/>
    <property type="match status" value="1"/>
</dbReference>
<dbReference type="SUPFAM" id="SSF88723">
    <property type="entry name" value="PIN domain-like"/>
    <property type="match status" value="1"/>
</dbReference>
<reference evidence="4 5" key="1">
    <citation type="submission" date="2010-03" db="EMBL/GenBank/DDBJ databases">
        <title>The Genome Sequence of Cyanophage P-SSP9.</title>
        <authorList>
            <consortium name="The Broad Institute Genome Sequencing Platform"/>
            <person name="Henn M.R."/>
            <person name="Sullivan M.S."/>
            <person name="Osburne M.S."/>
            <person name="Levin J."/>
            <person name="Malboeuf C."/>
            <person name="Casali M."/>
            <person name="Russ C."/>
            <person name="Lennon N."/>
            <person name="Erlich R."/>
            <person name="Young S.K."/>
            <person name="Koehrsen M."/>
            <person name="Yandava C."/>
            <person name="Zeng Q."/>
            <person name="Alvarado L."/>
            <person name="Anderson S."/>
            <person name="Berlin A."/>
            <person name="Borenstein D."/>
            <person name="Chen Z."/>
            <person name="Engels R."/>
            <person name="Freedman E."/>
            <person name="Gellesch M."/>
            <person name="Goldberg J."/>
            <person name="Green L."/>
            <person name="Griggs A."/>
            <person name="Gujja S."/>
            <person name="Heiman D."/>
            <person name="Hepburn T."/>
            <person name="Howarth C."/>
            <person name="Jen D."/>
            <person name="Larson L."/>
            <person name="Lewis B."/>
            <person name="Mehta T."/>
            <person name="Park D."/>
            <person name="Pearson M."/>
            <person name="Roberts A."/>
            <person name="Ryan E."/>
            <person name="Saif S."/>
            <person name="Shea T."/>
            <person name="Shenoy N."/>
            <person name="Sisk P."/>
            <person name="Stolte C."/>
            <person name="Sykes S."/>
            <person name="Walk T."/>
            <person name="White J."/>
            <person name="Yu Q."/>
            <person name="Coleman M.L."/>
            <person name="Huang K.H."/>
            <person name="Weigele P.R."/>
            <person name="DeFrancesco A.S."/>
            <person name="Kern S.E."/>
            <person name="Thompson L.R."/>
            <person name="Fu R."/>
            <person name="Hombeck B."/>
            <person name="Chisholm S.W."/>
            <person name="Haas B."/>
            <person name="Nusbaum C."/>
            <person name="Galagan J."/>
            <person name="Birren B."/>
        </authorList>
    </citation>
    <scope>NUCLEOTIDE SEQUENCE [LARGE SCALE GENOMIC DNA]</scope>
    <source>
        <strain evidence="4 5">P-SSP9</strain>
    </source>
</reference>
<dbReference type="GO" id="GO:0017108">
    <property type="term" value="F:5'-flap endonuclease activity"/>
    <property type="evidence" value="ECO:0007669"/>
    <property type="project" value="InterPro"/>
</dbReference>
<evidence type="ECO:0000256" key="2">
    <source>
        <dbReference type="ARBA" id="ARBA00022801"/>
    </source>
</evidence>